<reference evidence="2" key="1">
    <citation type="submission" date="2025-08" db="UniProtKB">
        <authorList>
            <consortium name="RefSeq"/>
        </authorList>
    </citation>
    <scope>IDENTIFICATION</scope>
</reference>
<dbReference type="PANTHER" id="PTHR14199:SF38">
    <property type="entry name" value="NEUROBLASTOMA BREAKPOINT FAMILY MEMBER 6-LIKE PROTEIN"/>
    <property type="match status" value="1"/>
</dbReference>
<dbReference type="KEGG" id="tmu:101357694"/>
<evidence type="ECO:0000313" key="2">
    <source>
        <dbReference type="RefSeq" id="XP_004391078.1"/>
    </source>
</evidence>
<dbReference type="OrthoDB" id="9665129at2759"/>
<dbReference type="InParanoid" id="A0A2Y9ECW5"/>
<protein>
    <submittedName>
        <fullName evidence="2">Neuroblastoma breakpoint family member 6-like protein</fullName>
    </submittedName>
</protein>
<dbReference type="PANTHER" id="PTHR14199">
    <property type="entry name" value="NEUROBLASTOMA BREAKPOINT FAMILY MEMBER 6-LIKE PROTEIN"/>
    <property type="match status" value="1"/>
</dbReference>
<dbReference type="InterPro" id="IPR055306">
    <property type="entry name" value="NBPF"/>
</dbReference>
<name>A0A2Y9ECW5_TRIMA</name>
<organism evidence="1 2">
    <name type="scientific">Trichechus manatus latirostris</name>
    <name type="common">Florida manatee</name>
    <dbReference type="NCBI Taxonomy" id="127582"/>
    <lineage>
        <taxon>Eukaryota</taxon>
        <taxon>Metazoa</taxon>
        <taxon>Chordata</taxon>
        <taxon>Craniata</taxon>
        <taxon>Vertebrata</taxon>
        <taxon>Euteleostomi</taxon>
        <taxon>Mammalia</taxon>
        <taxon>Eutheria</taxon>
        <taxon>Afrotheria</taxon>
        <taxon>Sirenia</taxon>
        <taxon>Trichechidae</taxon>
        <taxon>Trichechus</taxon>
    </lineage>
</organism>
<feature type="non-terminal residue" evidence="2">
    <location>
        <position position="166"/>
    </location>
</feature>
<dbReference type="GeneID" id="101357694"/>
<keyword evidence="1" id="KW-1185">Reference proteome</keyword>
<dbReference type="Gene3D" id="1.20.5.1700">
    <property type="match status" value="1"/>
</dbReference>
<sequence>MELSLTTCSRPRTERNILEINQELCSQLAQSKQQFRDLKEKFLISEATAYTLANQLQKYKCEEYKALTESVLGEELQFEEERPAARIGKYNSLILAQAQELIHLRQKIQEGIGGCYLFTEHVKNTIKTFEDFIRITNIANYQRQRFCDQLAQGSQLAERLISKLTT</sequence>
<dbReference type="RefSeq" id="XP_004391078.1">
    <property type="nucleotide sequence ID" value="XM_004391021.1"/>
</dbReference>
<evidence type="ECO:0000313" key="1">
    <source>
        <dbReference type="Proteomes" id="UP000248480"/>
    </source>
</evidence>
<dbReference type="Proteomes" id="UP000248480">
    <property type="component" value="Unplaced"/>
</dbReference>
<gene>
    <name evidence="2" type="primary">LOC101357694</name>
</gene>
<accession>A0A2Y9ECW5</accession>
<proteinExistence type="predicted"/>
<dbReference type="AlphaFoldDB" id="A0A2Y9ECW5"/>